<evidence type="ECO:0000313" key="2">
    <source>
        <dbReference type="EMBL" id="CAB4125218.1"/>
    </source>
</evidence>
<protein>
    <submittedName>
        <fullName evidence="2">Uncharacterized protein</fullName>
    </submittedName>
</protein>
<accession>A0A6J5KS04</accession>
<dbReference type="EMBL" id="LR796188">
    <property type="protein sequence ID" value="CAB4125218.1"/>
    <property type="molecule type" value="Genomic_DNA"/>
</dbReference>
<name>A0A6J5KS04_9CAUD</name>
<gene>
    <name evidence="2" type="ORF">UFOVP54_84</name>
</gene>
<evidence type="ECO:0000256" key="1">
    <source>
        <dbReference type="SAM" id="MobiDB-lite"/>
    </source>
</evidence>
<sequence>MKLDLLTKLIKEAVKEAVREELKLILSEDAKPVQAPKQTVTKYENYKPPVARPIPTGDPIADLMNETKYSMTQGDYQSIISATSDMVQAPGLGMQSAMDQFRPGPEPGLDISQFDFMMRAGDVYKASVAKDKQRFGA</sequence>
<feature type="region of interest" description="Disordered" evidence="1">
    <location>
        <begin position="36"/>
        <end position="58"/>
    </location>
</feature>
<organism evidence="2">
    <name type="scientific">uncultured Caudovirales phage</name>
    <dbReference type="NCBI Taxonomy" id="2100421"/>
    <lineage>
        <taxon>Viruses</taxon>
        <taxon>Duplodnaviria</taxon>
        <taxon>Heunggongvirae</taxon>
        <taxon>Uroviricota</taxon>
        <taxon>Caudoviricetes</taxon>
        <taxon>Peduoviridae</taxon>
        <taxon>Maltschvirus</taxon>
        <taxon>Maltschvirus maltsch</taxon>
    </lineage>
</organism>
<proteinExistence type="predicted"/>
<reference evidence="2" key="1">
    <citation type="submission" date="2020-04" db="EMBL/GenBank/DDBJ databases">
        <authorList>
            <person name="Chiriac C."/>
            <person name="Salcher M."/>
            <person name="Ghai R."/>
            <person name="Kavagutti S V."/>
        </authorList>
    </citation>
    <scope>NUCLEOTIDE SEQUENCE</scope>
</reference>